<keyword evidence="3" id="KW-1185">Reference proteome</keyword>
<feature type="chain" id="PRO_5043315858" evidence="1">
    <location>
        <begin position="18"/>
        <end position="190"/>
    </location>
</feature>
<dbReference type="EMBL" id="BPLR01009644">
    <property type="protein sequence ID" value="GIY33473.1"/>
    <property type="molecule type" value="Genomic_DNA"/>
</dbReference>
<name>A0AAV4SGD8_CAEEX</name>
<evidence type="ECO:0000313" key="3">
    <source>
        <dbReference type="Proteomes" id="UP001054945"/>
    </source>
</evidence>
<evidence type="ECO:0000313" key="2">
    <source>
        <dbReference type="EMBL" id="GIY33473.1"/>
    </source>
</evidence>
<reference evidence="2 3" key="1">
    <citation type="submission" date="2021-06" db="EMBL/GenBank/DDBJ databases">
        <title>Caerostris extrusa draft genome.</title>
        <authorList>
            <person name="Kono N."/>
            <person name="Arakawa K."/>
        </authorList>
    </citation>
    <scope>NUCLEOTIDE SEQUENCE [LARGE SCALE GENOMIC DNA]</scope>
</reference>
<proteinExistence type="predicted"/>
<feature type="signal peptide" evidence="1">
    <location>
        <begin position="1"/>
        <end position="17"/>
    </location>
</feature>
<keyword evidence="1" id="KW-0732">Signal</keyword>
<dbReference type="AlphaFoldDB" id="A0AAV4SGD8"/>
<protein>
    <submittedName>
        <fullName evidence="2">Uncharacterized protein</fullName>
    </submittedName>
</protein>
<gene>
    <name evidence="2" type="ORF">CEXT_577901</name>
</gene>
<accession>A0AAV4SGD8</accession>
<comment type="caution">
    <text evidence="2">The sequence shown here is derived from an EMBL/GenBank/DDBJ whole genome shotgun (WGS) entry which is preliminary data.</text>
</comment>
<organism evidence="2 3">
    <name type="scientific">Caerostris extrusa</name>
    <name type="common">Bark spider</name>
    <name type="synonym">Caerostris bankana</name>
    <dbReference type="NCBI Taxonomy" id="172846"/>
    <lineage>
        <taxon>Eukaryota</taxon>
        <taxon>Metazoa</taxon>
        <taxon>Ecdysozoa</taxon>
        <taxon>Arthropoda</taxon>
        <taxon>Chelicerata</taxon>
        <taxon>Arachnida</taxon>
        <taxon>Araneae</taxon>
        <taxon>Araneomorphae</taxon>
        <taxon>Entelegynae</taxon>
        <taxon>Araneoidea</taxon>
        <taxon>Araneidae</taxon>
        <taxon>Caerostris</taxon>
    </lineage>
</organism>
<dbReference type="Proteomes" id="UP001054945">
    <property type="component" value="Unassembled WGS sequence"/>
</dbReference>
<evidence type="ECO:0000256" key="1">
    <source>
        <dbReference type="SAM" id="SignalP"/>
    </source>
</evidence>
<sequence length="190" mass="21980">MLAFFQFLFSFPTICLAALYTQKQRLHKEDDCSTLLYSLPWENPTSANYLFSALLPSHPVKDRSQEIRESSTVYTQKQRLRKEDDCSTLLYPLPWDKPTSANYLFFGSATFTPCKGQFLFSFPTICLAALYTQKQRLHKEDDCSTLLYPLPWDNPTFANYLFSALLPSHPVKDRSQEIRESCKSSEGKNF</sequence>